<dbReference type="PANTHER" id="PTHR30146">
    <property type="entry name" value="LACI-RELATED TRANSCRIPTIONAL REPRESSOR"/>
    <property type="match status" value="1"/>
</dbReference>
<dbReference type="InterPro" id="IPR046335">
    <property type="entry name" value="LacI/GalR-like_sensor"/>
</dbReference>
<dbReference type="SUPFAM" id="SSF53822">
    <property type="entry name" value="Periplasmic binding protein-like I"/>
    <property type="match status" value="1"/>
</dbReference>
<dbReference type="InterPro" id="IPR018060">
    <property type="entry name" value="HTH_AraC"/>
</dbReference>
<keyword evidence="3" id="KW-0804">Transcription</keyword>
<dbReference type="GO" id="GO:0003700">
    <property type="term" value="F:DNA-binding transcription factor activity"/>
    <property type="evidence" value="ECO:0007669"/>
    <property type="project" value="InterPro"/>
</dbReference>
<dbReference type="Pfam" id="PF13377">
    <property type="entry name" value="Peripla_BP_3"/>
    <property type="match status" value="1"/>
</dbReference>
<dbReference type="GO" id="GO:0000976">
    <property type="term" value="F:transcription cis-regulatory region binding"/>
    <property type="evidence" value="ECO:0007669"/>
    <property type="project" value="TreeGrafter"/>
</dbReference>
<dbReference type="Pfam" id="PF12833">
    <property type="entry name" value="HTH_18"/>
    <property type="match status" value="1"/>
</dbReference>
<proteinExistence type="predicted"/>
<dbReference type="InterPro" id="IPR009057">
    <property type="entry name" value="Homeodomain-like_sf"/>
</dbReference>
<evidence type="ECO:0000256" key="1">
    <source>
        <dbReference type="ARBA" id="ARBA00023015"/>
    </source>
</evidence>
<gene>
    <name evidence="5" type="ORF">DF3PB_30034</name>
</gene>
<feature type="domain" description="HTH araC/xylS-type" evidence="4">
    <location>
        <begin position="282"/>
        <end position="380"/>
    </location>
</feature>
<reference evidence="5" key="1">
    <citation type="submission" date="2018-07" db="EMBL/GenBank/DDBJ databases">
        <authorList>
            <person name="Quirk P.G."/>
            <person name="Krulwich T.A."/>
        </authorList>
    </citation>
    <scope>NUCLEOTIDE SEQUENCE</scope>
</reference>
<evidence type="ECO:0000256" key="3">
    <source>
        <dbReference type="ARBA" id="ARBA00023163"/>
    </source>
</evidence>
<protein>
    <submittedName>
        <fullName evidence="5">Putative Transcriptional regulator, AraC family</fullName>
    </submittedName>
</protein>
<dbReference type="PROSITE" id="PS01124">
    <property type="entry name" value="HTH_ARAC_FAMILY_2"/>
    <property type="match status" value="1"/>
</dbReference>
<name>A0A380TFR9_9ZZZZ</name>
<dbReference type="Gene3D" id="1.10.10.60">
    <property type="entry name" value="Homeodomain-like"/>
    <property type="match status" value="1"/>
</dbReference>
<sequence>MKSKYTRKRAVLAALGWFDPRFIVGIGRYAREAGWHLEARCMLEATYPTKWQGDGVIIQNSATRPMREFIQSHVGKQPIVIFDGEVQGLRLPLVTTDNFHAGRLAATHFLNCGHRNFVWIGVSRGSIERDRRDGFVQTLADAGKRCTVLRWTSGAGNTTDWKRRKFWMSGQLKKVAKPLAAFAIDDLLAADVIEAAFDARLKVPDDVAVIGVGNIETACECSSVPISSVDLNLGEVAYRAAHLLGQVMSGQRVARNPIVIPARGLVLRKSSDTLAVVHPGLSRALKFIADRYADDIGIEEIARAGGVSRRGIQYAFVRELRRTAAQHLLGVRLDRAKRRLIETQDKLEPIAEQCGFKSVRNLHRCFIREFAMAPRTWRNQQSFPSQAIT</sequence>
<dbReference type="Gene3D" id="3.40.50.2300">
    <property type="match status" value="2"/>
</dbReference>
<evidence type="ECO:0000259" key="4">
    <source>
        <dbReference type="PROSITE" id="PS01124"/>
    </source>
</evidence>
<dbReference type="SUPFAM" id="SSF46689">
    <property type="entry name" value="Homeodomain-like"/>
    <property type="match status" value="1"/>
</dbReference>
<dbReference type="AlphaFoldDB" id="A0A380TFR9"/>
<evidence type="ECO:0000313" key="5">
    <source>
        <dbReference type="EMBL" id="SUS06581.1"/>
    </source>
</evidence>
<organism evidence="5">
    <name type="scientific">metagenome</name>
    <dbReference type="NCBI Taxonomy" id="256318"/>
    <lineage>
        <taxon>unclassified sequences</taxon>
        <taxon>metagenomes</taxon>
    </lineage>
</organism>
<accession>A0A380TFR9</accession>
<dbReference type="InterPro" id="IPR028082">
    <property type="entry name" value="Peripla_BP_I"/>
</dbReference>
<keyword evidence="2" id="KW-0238">DNA-binding</keyword>
<keyword evidence="1" id="KW-0805">Transcription regulation</keyword>
<dbReference type="EMBL" id="UIDG01000223">
    <property type="protein sequence ID" value="SUS06581.1"/>
    <property type="molecule type" value="Genomic_DNA"/>
</dbReference>
<dbReference type="SMART" id="SM00342">
    <property type="entry name" value="HTH_ARAC"/>
    <property type="match status" value="1"/>
</dbReference>
<evidence type="ECO:0000256" key="2">
    <source>
        <dbReference type="ARBA" id="ARBA00023125"/>
    </source>
</evidence>
<dbReference type="PANTHER" id="PTHR30146:SF24">
    <property type="entry name" value="XYLOSE OPERON REGULATORY PROTEIN"/>
    <property type="match status" value="1"/>
</dbReference>